<dbReference type="AlphaFoldDB" id="A0A1H7IYJ9"/>
<keyword evidence="6" id="KW-1185">Reference proteome</keyword>
<dbReference type="OrthoDB" id="9789899at2"/>
<keyword evidence="3" id="KW-0804">Transcription</keyword>
<dbReference type="PANTHER" id="PTHR46796">
    <property type="entry name" value="HTH-TYPE TRANSCRIPTIONAL ACTIVATOR RHAS-RELATED"/>
    <property type="match status" value="1"/>
</dbReference>
<dbReference type="InterPro" id="IPR050204">
    <property type="entry name" value="AraC_XylS_family_regulators"/>
</dbReference>
<reference evidence="6" key="1">
    <citation type="submission" date="2016-10" db="EMBL/GenBank/DDBJ databases">
        <authorList>
            <person name="Varghese N."/>
            <person name="Submissions S."/>
        </authorList>
    </citation>
    <scope>NUCLEOTIDE SEQUENCE [LARGE SCALE GENOMIC DNA]</scope>
    <source>
        <strain evidence="6">LMG 26416</strain>
    </source>
</reference>
<feature type="domain" description="HTH araC/xylS-type" evidence="4">
    <location>
        <begin position="205"/>
        <end position="303"/>
    </location>
</feature>
<gene>
    <name evidence="5" type="ORF">SAMN05192542_10310</name>
</gene>
<protein>
    <submittedName>
        <fullName evidence="5">AraC-type DNA-binding protein</fullName>
    </submittedName>
</protein>
<proteinExistence type="predicted"/>
<dbReference type="InterPro" id="IPR037923">
    <property type="entry name" value="HTH-like"/>
</dbReference>
<dbReference type="InterPro" id="IPR009057">
    <property type="entry name" value="Homeodomain-like_sf"/>
</dbReference>
<dbReference type="STRING" id="416943.SAMN05445871_1705"/>
<dbReference type="Pfam" id="PF12833">
    <property type="entry name" value="HTH_18"/>
    <property type="match status" value="1"/>
</dbReference>
<accession>A0A1H7IYJ9</accession>
<sequence length="307" mass="33524">METDPLSDFLKLADAQLTVSGGFTAGSTWAVRFPKPEYLKFFAVVKGRCWLHVEGDEEPVRMNEGDVVLLSAPQPFTMASDLAAPALDAKALFSGDAHNRTATLNDGGDFAQLGGHVRLDPTSGELVTQLLPPLIHVRAGTKQAARLEWLLEQIVQERADWQPGATLVSNQLAQLLFVQTLRAWLDTTDALPCGWLRAATDRRLGAALGLMHDDPGRQWQLHELAKAAGMSRTSFAVHFKAVSGVPVLTYLTQWRMLLAQRALRTTDDTLSMLAGKLGYGSESAFSSAFKRVIGMSPAHYRNAWKAG</sequence>
<dbReference type="PRINTS" id="PR00032">
    <property type="entry name" value="HTHARAC"/>
</dbReference>
<name>A0A1H7IYJ9_9BURK</name>
<dbReference type="SUPFAM" id="SSF46689">
    <property type="entry name" value="Homeodomain-like"/>
    <property type="match status" value="2"/>
</dbReference>
<dbReference type="SUPFAM" id="SSF51215">
    <property type="entry name" value="Regulatory protein AraC"/>
    <property type="match status" value="1"/>
</dbReference>
<keyword evidence="1" id="KW-0805">Transcription regulation</keyword>
<dbReference type="GO" id="GO:0043565">
    <property type="term" value="F:sequence-specific DNA binding"/>
    <property type="evidence" value="ECO:0007669"/>
    <property type="project" value="InterPro"/>
</dbReference>
<dbReference type="Pfam" id="PF12852">
    <property type="entry name" value="Cupin_6"/>
    <property type="match status" value="1"/>
</dbReference>
<dbReference type="Gene3D" id="1.10.10.60">
    <property type="entry name" value="Homeodomain-like"/>
    <property type="match status" value="2"/>
</dbReference>
<keyword evidence="2 5" id="KW-0238">DNA-binding</keyword>
<dbReference type="InterPro" id="IPR032783">
    <property type="entry name" value="AraC_lig"/>
</dbReference>
<evidence type="ECO:0000313" key="5">
    <source>
        <dbReference type="EMBL" id="SEK65875.1"/>
    </source>
</evidence>
<dbReference type="RefSeq" id="WP_090543965.1">
    <property type="nucleotide sequence ID" value="NZ_FNSR01000001.1"/>
</dbReference>
<dbReference type="GO" id="GO:0003700">
    <property type="term" value="F:DNA-binding transcription factor activity"/>
    <property type="evidence" value="ECO:0007669"/>
    <property type="project" value="InterPro"/>
</dbReference>
<evidence type="ECO:0000313" key="6">
    <source>
        <dbReference type="Proteomes" id="UP000199120"/>
    </source>
</evidence>
<dbReference type="SMART" id="SM00342">
    <property type="entry name" value="HTH_ARAC"/>
    <property type="match status" value="1"/>
</dbReference>
<evidence type="ECO:0000256" key="2">
    <source>
        <dbReference type="ARBA" id="ARBA00023125"/>
    </source>
</evidence>
<dbReference type="PANTHER" id="PTHR46796:SF7">
    <property type="entry name" value="ARAC FAMILY TRANSCRIPTIONAL REGULATOR"/>
    <property type="match status" value="1"/>
</dbReference>
<dbReference type="PROSITE" id="PS01124">
    <property type="entry name" value="HTH_ARAC_FAMILY_2"/>
    <property type="match status" value="1"/>
</dbReference>
<evidence type="ECO:0000259" key="4">
    <source>
        <dbReference type="PROSITE" id="PS01124"/>
    </source>
</evidence>
<dbReference type="InterPro" id="IPR018060">
    <property type="entry name" value="HTH_AraC"/>
</dbReference>
<dbReference type="EMBL" id="FOAJ01000003">
    <property type="protein sequence ID" value="SEK65875.1"/>
    <property type="molecule type" value="Genomic_DNA"/>
</dbReference>
<dbReference type="InterPro" id="IPR020449">
    <property type="entry name" value="Tscrpt_reg_AraC-type_HTH"/>
</dbReference>
<organism evidence="5 6">
    <name type="scientific">Paraburkholderia caballeronis</name>
    <dbReference type="NCBI Taxonomy" id="416943"/>
    <lineage>
        <taxon>Bacteria</taxon>
        <taxon>Pseudomonadati</taxon>
        <taxon>Pseudomonadota</taxon>
        <taxon>Betaproteobacteria</taxon>
        <taxon>Burkholderiales</taxon>
        <taxon>Burkholderiaceae</taxon>
        <taxon>Paraburkholderia</taxon>
    </lineage>
</organism>
<evidence type="ECO:0000256" key="3">
    <source>
        <dbReference type="ARBA" id="ARBA00023163"/>
    </source>
</evidence>
<dbReference type="Proteomes" id="UP000199120">
    <property type="component" value="Unassembled WGS sequence"/>
</dbReference>
<evidence type="ECO:0000256" key="1">
    <source>
        <dbReference type="ARBA" id="ARBA00023015"/>
    </source>
</evidence>